<dbReference type="AlphaFoldDB" id="A0A0K0EDR4"/>
<evidence type="ECO:0000256" key="3">
    <source>
        <dbReference type="ARBA" id="ARBA00012552"/>
    </source>
</evidence>
<evidence type="ECO:0000256" key="8">
    <source>
        <dbReference type="ARBA" id="ARBA00022884"/>
    </source>
</evidence>
<dbReference type="Pfam" id="PF00270">
    <property type="entry name" value="DEAD"/>
    <property type="match status" value="1"/>
</dbReference>
<dbReference type="Pfam" id="PF00271">
    <property type="entry name" value="Helicase_C"/>
    <property type="match status" value="1"/>
</dbReference>
<comment type="similarity">
    <text evidence="2">Belongs to the DEAD box helicase family. DDX54/DBP10 subfamily.</text>
</comment>
<name>A0A0K0EDR4_STRER</name>
<dbReference type="GO" id="GO:0003724">
    <property type="term" value="F:RNA helicase activity"/>
    <property type="evidence" value="ECO:0007669"/>
    <property type="project" value="UniProtKB-EC"/>
</dbReference>
<keyword evidence="8" id="KW-0694">RNA-binding</keyword>
<feature type="coiled-coil region" evidence="12">
    <location>
        <begin position="534"/>
        <end position="561"/>
    </location>
</feature>
<comment type="catalytic activity">
    <reaction evidence="10">
        <text>ATP + H2O = ADP + phosphate + H(+)</text>
        <dbReference type="Rhea" id="RHEA:13065"/>
        <dbReference type="ChEBI" id="CHEBI:15377"/>
        <dbReference type="ChEBI" id="CHEBI:15378"/>
        <dbReference type="ChEBI" id="CHEBI:30616"/>
        <dbReference type="ChEBI" id="CHEBI:43474"/>
        <dbReference type="ChEBI" id="CHEBI:456216"/>
        <dbReference type="EC" id="3.6.4.13"/>
    </reaction>
</comment>
<dbReference type="Proteomes" id="UP000035681">
    <property type="component" value="Unplaced"/>
</dbReference>
<dbReference type="InterPro" id="IPR027417">
    <property type="entry name" value="P-loop_NTPase"/>
</dbReference>
<dbReference type="InterPro" id="IPR050079">
    <property type="entry name" value="DEAD_box_RNA_helicase"/>
</dbReference>
<sequence length="803" mass="91707">MSNVKFCSNNNDSDVEIDYDVLNAAANRKNKKAGGWQVMGLDKNVFKGLEKKGFKQPTPIQRKAIPTILDGRDVVAMSRTGSGKTAAFVVPILQKLKMRNPTGIRAVLVSPTRELAIQTFNVVKELGKFTGLRAACIVGGESLQENFAIIHQTPDILIATPGRLAHVAVEMELKLDFVQIVVFDEADRLFEMGFADQINEIIRRIPESRQTLLFSATLPKMIIEFAKAGLSDPCLIRLDTDSKISDKLSMIFLLCRAHEKINALLYLIREFLDKNQQTVVFCATMKHVEYIVSILEKANISCAHLYSSLDPTARKENIQKFHEKKTNILVVTDVAARGVDIPLLDNVINFHFPSKAKLFVHRVGRVARAGKSGRAYSLVAPDELPYVVDLHLFLGRGCRFAKENDQYDEKNHLIGKIPTKIIHLEMDFIKSCHECLDVSDIHFKSENAMKKYISTRPQASSESIKRTKIEMKSVFETTATHPILRNKMDDEKTTVDVLKQLKEFRPKATIFEVRSNNNSKTIEIMKQKRKAHENLIIERKKADLKRKLEEANEVKDVNEEEAKIEVKPEVIEDDGVYIEAAFKDIPLKAEPAKKKKKDLYLCAIPKDYYAEKQMGIDNSFGTLASDACIDLTADNEENLYKQKRQQVWDRKKKKFVSSSDNTDPKNRKIKTEDGHWVKASYKSGVYKDWVNKQKIAYAKDSGDEDRFNIGKKFKKNKKDKEIKGSKNELRSVDQILKSRKAKNKAKEFQERRRHENIKAKESATKKKFTEKFGEDFGKKQNKKSKDFNGKKKSFVKRKPKGRK</sequence>
<dbReference type="PROSITE" id="PS51192">
    <property type="entry name" value="HELICASE_ATP_BIND_1"/>
    <property type="match status" value="1"/>
</dbReference>
<dbReference type="Pfam" id="PF08147">
    <property type="entry name" value="DBP10CT"/>
    <property type="match status" value="1"/>
</dbReference>
<dbReference type="PROSITE" id="PS00039">
    <property type="entry name" value="DEAD_ATP_HELICASE"/>
    <property type="match status" value="1"/>
</dbReference>
<dbReference type="GO" id="GO:0005829">
    <property type="term" value="C:cytosol"/>
    <property type="evidence" value="ECO:0007669"/>
    <property type="project" value="TreeGrafter"/>
</dbReference>
<dbReference type="EC" id="3.6.4.13" evidence="3"/>
<dbReference type="PANTHER" id="PTHR47959:SF8">
    <property type="entry name" value="RNA HELICASE"/>
    <property type="match status" value="1"/>
</dbReference>
<dbReference type="PANTHER" id="PTHR47959">
    <property type="entry name" value="ATP-DEPENDENT RNA HELICASE RHLE-RELATED"/>
    <property type="match status" value="1"/>
</dbReference>
<keyword evidence="12" id="KW-0175">Coiled coil</keyword>
<dbReference type="PROSITE" id="PS51194">
    <property type="entry name" value="HELICASE_CTER"/>
    <property type="match status" value="1"/>
</dbReference>
<dbReference type="WBParaSite" id="TCONS_00006940.p1">
    <property type="protein sequence ID" value="TCONS_00006940.p1"/>
    <property type="gene ID" value="XLOC_005030"/>
</dbReference>
<keyword evidence="9" id="KW-0539">Nucleus</keyword>
<dbReference type="SUPFAM" id="SSF52540">
    <property type="entry name" value="P-loop containing nucleoside triphosphate hydrolases"/>
    <property type="match status" value="1"/>
</dbReference>
<dbReference type="InterPro" id="IPR011545">
    <property type="entry name" value="DEAD/DEAH_box_helicase_dom"/>
</dbReference>
<evidence type="ECO:0000256" key="1">
    <source>
        <dbReference type="ARBA" id="ARBA00004604"/>
    </source>
</evidence>
<evidence type="ECO:0000256" key="13">
    <source>
        <dbReference type="SAM" id="MobiDB-lite"/>
    </source>
</evidence>
<evidence type="ECO:0000256" key="11">
    <source>
        <dbReference type="PROSITE-ProRule" id="PRU00552"/>
    </source>
</evidence>
<dbReference type="GO" id="GO:0005524">
    <property type="term" value="F:ATP binding"/>
    <property type="evidence" value="ECO:0007669"/>
    <property type="project" value="UniProtKB-KW"/>
</dbReference>
<evidence type="ECO:0000256" key="7">
    <source>
        <dbReference type="ARBA" id="ARBA00022840"/>
    </source>
</evidence>
<dbReference type="InterPro" id="IPR033517">
    <property type="entry name" value="DDX54/DBP10_DEAD-box_helicase"/>
</dbReference>
<dbReference type="GO" id="GO:0016787">
    <property type="term" value="F:hydrolase activity"/>
    <property type="evidence" value="ECO:0007669"/>
    <property type="project" value="UniProtKB-KW"/>
</dbReference>
<keyword evidence="7" id="KW-0067">ATP-binding</keyword>
<dbReference type="InterPro" id="IPR014001">
    <property type="entry name" value="Helicase_ATP-bd"/>
</dbReference>
<dbReference type="SMART" id="SM00490">
    <property type="entry name" value="HELICc"/>
    <property type="match status" value="1"/>
</dbReference>
<dbReference type="SMART" id="SM01123">
    <property type="entry name" value="DBP10CT"/>
    <property type="match status" value="1"/>
</dbReference>
<dbReference type="InterPro" id="IPR001650">
    <property type="entry name" value="Helicase_C-like"/>
</dbReference>
<keyword evidence="17" id="KW-1185">Reference proteome</keyword>
<keyword evidence="5" id="KW-0378">Hydrolase</keyword>
<dbReference type="PROSITE" id="PS51195">
    <property type="entry name" value="Q_MOTIF"/>
    <property type="match status" value="1"/>
</dbReference>
<dbReference type="WBParaSite" id="SSTP_0000762700.1">
    <property type="protein sequence ID" value="SSTP_0000762700.1"/>
    <property type="gene ID" value="SSTP_0000762700"/>
</dbReference>
<dbReference type="STRING" id="6248.A0A0K0EDR4"/>
<evidence type="ECO:0000256" key="2">
    <source>
        <dbReference type="ARBA" id="ARBA00010379"/>
    </source>
</evidence>
<dbReference type="CDD" id="cd18787">
    <property type="entry name" value="SF2_C_DEAD"/>
    <property type="match status" value="1"/>
</dbReference>
<evidence type="ECO:0000259" key="16">
    <source>
        <dbReference type="PROSITE" id="PS51195"/>
    </source>
</evidence>
<evidence type="ECO:0000259" key="14">
    <source>
        <dbReference type="PROSITE" id="PS51192"/>
    </source>
</evidence>
<evidence type="ECO:0000313" key="18">
    <source>
        <dbReference type="WBParaSite" id="SSTP_0000762700.1"/>
    </source>
</evidence>
<evidence type="ECO:0000256" key="9">
    <source>
        <dbReference type="ARBA" id="ARBA00023242"/>
    </source>
</evidence>
<dbReference type="InterPro" id="IPR000629">
    <property type="entry name" value="RNA-helicase_DEAD-box_CS"/>
</dbReference>
<dbReference type="Gene3D" id="3.40.50.300">
    <property type="entry name" value="P-loop containing nucleotide triphosphate hydrolases"/>
    <property type="match status" value="2"/>
</dbReference>
<dbReference type="GO" id="GO:0005730">
    <property type="term" value="C:nucleolus"/>
    <property type="evidence" value="ECO:0007669"/>
    <property type="project" value="UniProtKB-SubCell"/>
</dbReference>
<evidence type="ECO:0000259" key="15">
    <source>
        <dbReference type="PROSITE" id="PS51194"/>
    </source>
</evidence>
<comment type="subcellular location">
    <subcellularLocation>
        <location evidence="1">Nucleus</location>
        <location evidence="1">Nucleolus</location>
    </subcellularLocation>
</comment>
<dbReference type="GO" id="GO:0003723">
    <property type="term" value="F:RNA binding"/>
    <property type="evidence" value="ECO:0007669"/>
    <property type="project" value="UniProtKB-KW"/>
</dbReference>
<dbReference type="InterPro" id="IPR012541">
    <property type="entry name" value="DBP10_C"/>
</dbReference>
<keyword evidence="4" id="KW-0547">Nucleotide-binding</keyword>
<accession>A0A0K0EDR4</accession>
<evidence type="ECO:0000313" key="17">
    <source>
        <dbReference type="Proteomes" id="UP000035681"/>
    </source>
</evidence>
<organism evidence="18">
    <name type="scientific">Strongyloides stercoralis</name>
    <name type="common">Threadworm</name>
    <dbReference type="NCBI Taxonomy" id="6248"/>
    <lineage>
        <taxon>Eukaryota</taxon>
        <taxon>Metazoa</taxon>
        <taxon>Ecdysozoa</taxon>
        <taxon>Nematoda</taxon>
        <taxon>Chromadorea</taxon>
        <taxon>Rhabditida</taxon>
        <taxon>Tylenchina</taxon>
        <taxon>Panagrolaimomorpha</taxon>
        <taxon>Strongyloidoidea</taxon>
        <taxon>Strongyloididae</taxon>
        <taxon>Strongyloides</taxon>
    </lineage>
</organism>
<evidence type="ECO:0000256" key="5">
    <source>
        <dbReference type="ARBA" id="ARBA00022801"/>
    </source>
</evidence>
<feature type="short sequence motif" description="Q motif" evidence="11">
    <location>
        <begin position="34"/>
        <end position="62"/>
    </location>
</feature>
<dbReference type="SMART" id="SM00487">
    <property type="entry name" value="DEXDc"/>
    <property type="match status" value="1"/>
</dbReference>
<proteinExistence type="inferred from homology"/>
<feature type="region of interest" description="Disordered" evidence="13">
    <location>
        <begin position="738"/>
        <end position="803"/>
    </location>
</feature>
<reference evidence="18" key="1">
    <citation type="submission" date="2015-08" db="UniProtKB">
        <authorList>
            <consortium name="WormBaseParasite"/>
        </authorList>
    </citation>
    <scope>IDENTIFICATION</scope>
</reference>
<evidence type="ECO:0000256" key="10">
    <source>
        <dbReference type="ARBA" id="ARBA00047984"/>
    </source>
</evidence>
<dbReference type="CDD" id="cd17959">
    <property type="entry name" value="DEADc_DDX54"/>
    <property type="match status" value="1"/>
</dbReference>
<dbReference type="FunFam" id="3.40.50.300:FF:000865">
    <property type="entry name" value="ATP-dependent RNA helicase DDX54"/>
    <property type="match status" value="1"/>
</dbReference>
<evidence type="ECO:0000256" key="6">
    <source>
        <dbReference type="ARBA" id="ARBA00022806"/>
    </source>
</evidence>
<dbReference type="InterPro" id="IPR014014">
    <property type="entry name" value="RNA_helicase_DEAD_Q_motif"/>
</dbReference>
<feature type="compositionally biased region" description="Basic and acidic residues" evidence="13">
    <location>
        <begin position="744"/>
        <end position="789"/>
    </location>
</feature>
<evidence type="ECO:0000256" key="12">
    <source>
        <dbReference type="SAM" id="Coils"/>
    </source>
</evidence>
<dbReference type="GO" id="GO:0043186">
    <property type="term" value="C:P granule"/>
    <property type="evidence" value="ECO:0007669"/>
    <property type="project" value="UniProtKB-ARBA"/>
</dbReference>
<evidence type="ECO:0000256" key="4">
    <source>
        <dbReference type="ARBA" id="ARBA00022741"/>
    </source>
</evidence>
<feature type="domain" description="Helicase ATP-binding" evidence="14">
    <location>
        <begin position="65"/>
        <end position="236"/>
    </location>
</feature>
<feature type="domain" description="Helicase C-terminal" evidence="15">
    <location>
        <begin position="260"/>
        <end position="413"/>
    </location>
</feature>
<protein>
    <recommendedName>
        <fullName evidence="3">RNA helicase</fullName>
        <ecNumber evidence="3">3.6.4.13</ecNumber>
    </recommendedName>
</protein>
<feature type="domain" description="DEAD-box RNA helicase Q" evidence="16">
    <location>
        <begin position="34"/>
        <end position="62"/>
    </location>
</feature>
<keyword evidence="6" id="KW-0347">Helicase</keyword>
<feature type="compositionally biased region" description="Basic residues" evidence="13">
    <location>
        <begin position="790"/>
        <end position="803"/>
    </location>
</feature>